<evidence type="ECO:0000313" key="3">
    <source>
        <dbReference type="Proteomes" id="UP000027327"/>
    </source>
</evidence>
<evidence type="ECO:0000256" key="1">
    <source>
        <dbReference type="SAM" id="SignalP"/>
    </source>
</evidence>
<evidence type="ECO:0000313" key="2">
    <source>
        <dbReference type="EMBL" id="KCY17069.1"/>
    </source>
</evidence>
<dbReference type="Proteomes" id="UP000027327">
    <property type="component" value="Unassembled WGS sequence"/>
</dbReference>
<reference evidence="2 3" key="1">
    <citation type="submission" date="2014-04" db="EMBL/GenBank/DDBJ databases">
        <title>Comparative genomics and transcriptomics to identify genetic mechanisms underlying the emergence of carbapenem resistant Acinetobacter baumannii (CRAb).</title>
        <authorList>
            <person name="Harris A.D."/>
            <person name="Johnson K.J."/>
            <person name="George J."/>
            <person name="Nadendla S."/>
            <person name="Daugherty S.C."/>
            <person name="Parankush S."/>
            <person name="Sadzewicz L."/>
            <person name="Tallon L."/>
            <person name="Sengamalay N."/>
            <person name="Hazen T.H."/>
            <person name="Rasko D.A."/>
        </authorList>
    </citation>
    <scope>NUCLEOTIDE SEQUENCE [LARGE SCALE GENOMIC DNA]</scope>
    <source>
        <strain evidence="2 3">21072</strain>
    </source>
</reference>
<proteinExistence type="predicted"/>
<keyword evidence="1" id="KW-0732">Signal</keyword>
<accession>A0A062I787</accession>
<organism evidence="2 3">
    <name type="scientific">Acinetobacter baumannii 21072</name>
    <dbReference type="NCBI Taxonomy" id="1310697"/>
    <lineage>
        <taxon>Bacteria</taxon>
        <taxon>Pseudomonadati</taxon>
        <taxon>Pseudomonadota</taxon>
        <taxon>Gammaproteobacteria</taxon>
        <taxon>Moraxellales</taxon>
        <taxon>Moraxellaceae</taxon>
        <taxon>Acinetobacter</taxon>
        <taxon>Acinetobacter calcoaceticus/baumannii complex</taxon>
    </lineage>
</organism>
<dbReference type="EMBL" id="JMOD01000068">
    <property type="protein sequence ID" value="KCY17069.1"/>
    <property type="molecule type" value="Genomic_DNA"/>
</dbReference>
<name>A0A062I787_ACIBA</name>
<feature type="chain" id="PRO_5005406135" evidence="1">
    <location>
        <begin position="22"/>
        <end position="43"/>
    </location>
</feature>
<gene>
    <name evidence="2" type="ORF">J596_3101</name>
</gene>
<comment type="caution">
    <text evidence="2">The sequence shown here is derived from an EMBL/GenBank/DDBJ whole genome shotgun (WGS) entry which is preliminary data.</text>
</comment>
<protein>
    <submittedName>
        <fullName evidence="2">Uncharacterized protein</fullName>
    </submittedName>
</protein>
<sequence length="43" mass="5171">MFKLQCIINPFVILISSHNLATDSDAYMSQCNYDAKYFYYYFQ</sequence>
<dbReference type="AlphaFoldDB" id="A0A062I787"/>
<feature type="signal peptide" evidence="1">
    <location>
        <begin position="1"/>
        <end position="21"/>
    </location>
</feature>